<dbReference type="Proteomes" id="UP000015103">
    <property type="component" value="Unassembled WGS sequence"/>
</dbReference>
<dbReference type="EMBL" id="ACPB03028253">
    <property type="status" value="NOT_ANNOTATED_CDS"/>
    <property type="molecule type" value="Genomic_DNA"/>
</dbReference>
<dbReference type="AlphaFoldDB" id="T1I2L1"/>
<dbReference type="PANTHER" id="PTHR47326">
    <property type="entry name" value="TRANSPOSABLE ELEMENT TC3 TRANSPOSASE-LIKE PROTEIN"/>
    <property type="match status" value="1"/>
</dbReference>
<protein>
    <submittedName>
        <fullName evidence="1">Uncharacterized protein</fullName>
    </submittedName>
</protein>
<dbReference type="OMA" id="MEACVEN"/>
<dbReference type="STRING" id="13249.T1I2L1"/>
<dbReference type="EnsemblMetazoa" id="RPRC010530-RA">
    <property type="protein sequence ID" value="RPRC010530-PA"/>
    <property type="gene ID" value="RPRC010530"/>
</dbReference>
<keyword evidence="2" id="KW-1185">Reference proteome</keyword>
<dbReference type="eggNOG" id="ENOG502TBPI">
    <property type="taxonomic scope" value="Eukaryota"/>
</dbReference>
<dbReference type="VEuPathDB" id="VectorBase:RPRC010530"/>
<dbReference type="GO" id="GO:0003676">
    <property type="term" value="F:nucleic acid binding"/>
    <property type="evidence" value="ECO:0007669"/>
    <property type="project" value="InterPro"/>
</dbReference>
<proteinExistence type="predicted"/>
<dbReference type="InterPro" id="IPR036397">
    <property type="entry name" value="RNaseH_sf"/>
</dbReference>
<dbReference type="Gene3D" id="3.30.420.10">
    <property type="entry name" value="Ribonuclease H-like superfamily/Ribonuclease H"/>
    <property type="match status" value="1"/>
</dbReference>
<dbReference type="PANTHER" id="PTHR47326:SF1">
    <property type="entry name" value="HTH PSQ-TYPE DOMAIN-CONTAINING PROTEIN"/>
    <property type="match status" value="1"/>
</dbReference>
<evidence type="ECO:0000313" key="2">
    <source>
        <dbReference type="Proteomes" id="UP000015103"/>
    </source>
</evidence>
<dbReference type="InParanoid" id="T1I2L1"/>
<reference evidence="1" key="1">
    <citation type="submission" date="2015-05" db="UniProtKB">
        <authorList>
            <consortium name="EnsemblMetazoa"/>
        </authorList>
    </citation>
    <scope>IDENTIFICATION</scope>
</reference>
<sequence>MASVDELKQRIIDDCNSVKAESISLAVRDNWQEGACLCISNGGGHFEHDLDILPVLLEDVPLQRRLDMYFQQDGCPAHNARVVRGYLDRNFHEKCLGTHCPIQWPPRSLELTPMDYLLWGCLKNKVYINLNPVASVDNLKRRITLACLDLDFATISAATSKAWGSRVLACLSVGCAQFE</sequence>
<organism evidence="1 2">
    <name type="scientific">Rhodnius prolixus</name>
    <name type="common">Triatomid bug</name>
    <dbReference type="NCBI Taxonomy" id="13249"/>
    <lineage>
        <taxon>Eukaryota</taxon>
        <taxon>Metazoa</taxon>
        <taxon>Ecdysozoa</taxon>
        <taxon>Arthropoda</taxon>
        <taxon>Hexapoda</taxon>
        <taxon>Insecta</taxon>
        <taxon>Pterygota</taxon>
        <taxon>Neoptera</taxon>
        <taxon>Paraneoptera</taxon>
        <taxon>Hemiptera</taxon>
        <taxon>Heteroptera</taxon>
        <taxon>Panheteroptera</taxon>
        <taxon>Cimicomorpha</taxon>
        <taxon>Reduviidae</taxon>
        <taxon>Triatominae</taxon>
        <taxon>Rhodnius</taxon>
    </lineage>
</organism>
<accession>T1I2L1</accession>
<dbReference type="HOGENOM" id="CLU_033666_8_2_1"/>
<name>T1I2L1_RHOPR</name>
<evidence type="ECO:0000313" key="1">
    <source>
        <dbReference type="EnsemblMetazoa" id="RPRC010530-PA"/>
    </source>
</evidence>